<feature type="compositionally biased region" description="Low complexity" evidence="1">
    <location>
        <begin position="675"/>
        <end position="692"/>
    </location>
</feature>
<keyword evidence="2" id="KW-0812">Transmembrane</keyword>
<sequence length="801" mass="86425">MSSSYATFTSLKLPFSTNVNPETLPWLDLPSPPVSIQINNLTMTFSRDTPTATPAWTDCFATDDGRIVVVGGSSQILVYNIASSTWGDTTTPGTTLKFGPNVPSNVFLNPVYIQSRILADGFTALVMCTLTWNSQPQPYYLNTNTWTITLAIGTPQTTPPGSSTSSSGWGPVPGNGVTTILPPPGFRHYTLAILGQDKDAEEDHYGNGRALILGGYSTLVTGQIQDWDAVTSFPVQQAPSNTIVMFGNSRTLSKPTRGSVAYAVSRTALSIFPGNSGGSGDTQQQRVEIYDADKNSVSTLSGIPNGDSGPRNTNFRGAVRIGQGDQVFLHGGVTTLDYSPSSPLDNFLDQSIHVWDGKAQQWGNTVNIFIPPKKTKTLMIGLIVGGVVLVLLFGGGSVYYIRKKKNRLRRFEEEDRLAKGAVLKNEDELHSERRSNRLNNGGNNSPDMKDNHGSGSGPGTVIATSASTDAGTDRNYELPQQRPAPEHFENYATTGRGASLELYNQNPYQIQAHAHTYAQYPYQELGVMNDGIVARPLTTPRPVHAPQEYPLVDTETAATTTSNFVPPTSRFQSVVTVAGQPVYGKTSTDNDVEQQQTVTVEGPEDTDVNGDLVHLHNLRASLDGFSVSSFSSSSTDLNNNNNRSNLFPSPRDSYLGSRVYSNTSSISFGSAFQPHQYGSSSQGQSPSYMPSPTYSATFSVPDSLPGSDTSTHVQQSHQQRPLMRSSELSFPGDRMEIAPLPGIDMYQHPATTVTTAAVPYPRLEPQGLLNMTLKGTSEAIPLLQPPSQPAPPAPFQTRPSP</sequence>
<gene>
    <name evidence="3" type="ORF">BCR41DRAFT_387611</name>
</gene>
<keyword evidence="2" id="KW-1133">Transmembrane helix</keyword>
<dbReference type="RefSeq" id="XP_021880026.1">
    <property type="nucleotide sequence ID" value="XM_022027913.1"/>
</dbReference>
<dbReference type="OrthoDB" id="2383775at2759"/>
<feature type="compositionally biased region" description="Pro residues" evidence="1">
    <location>
        <begin position="783"/>
        <end position="801"/>
    </location>
</feature>
<dbReference type="EMBL" id="MCFF01000026">
    <property type="protein sequence ID" value="ORZ12161.1"/>
    <property type="molecule type" value="Genomic_DNA"/>
</dbReference>
<evidence type="ECO:0000313" key="3">
    <source>
        <dbReference type="EMBL" id="ORZ12161.1"/>
    </source>
</evidence>
<keyword evidence="4" id="KW-1185">Reference proteome</keyword>
<keyword evidence="2" id="KW-0472">Membrane</keyword>
<evidence type="ECO:0000256" key="2">
    <source>
        <dbReference type="SAM" id="Phobius"/>
    </source>
</evidence>
<dbReference type="SUPFAM" id="SSF117281">
    <property type="entry name" value="Kelch motif"/>
    <property type="match status" value="1"/>
</dbReference>
<evidence type="ECO:0000313" key="4">
    <source>
        <dbReference type="Proteomes" id="UP000193648"/>
    </source>
</evidence>
<protein>
    <submittedName>
        <fullName evidence="3">Uncharacterized protein</fullName>
    </submittedName>
</protein>
<feature type="region of interest" description="Disordered" evidence="1">
    <location>
        <begin position="775"/>
        <end position="801"/>
    </location>
</feature>
<evidence type="ECO:0000256" key="1">
    <source>
        <dbReference type="SAM" id="MobiDB-lite"/>
    </source>
</evidence>
<organism evidence="3 4">
    <name type="scientific">Lobosporangium transversale</name>
    <dbReference type="NCBI Taxonomy" id="64571"/>
    <lineage>
        <taxon>Eukaryota</taxon>
        <taxon>Fungi</taxon>
        <taxon>Fungi incertae sedis</taxon>
        <taxon>Mucoromycota</taxon>
        <taxon>Mortierellomycotina</taxon>
        <taxon>Mortierellomycetes</taxon>
        <taxon>Mortierellales</taxon>
        <taxon>Mortierellaceae</taxon>
        <taxon>Lobosporangium</taxon>
    </lineage>
</organism>
<dbReference type="Proteomes" id="UP000193648">
    <property type="component" value="Unassembled WGS sequence"/>
</dbReference>
<dbReference type="InParanoid" id="A0A1Y2GJ20"/>
<dbReference type="GeneID" id="33569756"/>
<dbReference type="InterPro" id="IPR015915">
    <property type="entry name" value="Kelch-typ_b-propeller"/>
</dbReference>
<comment type="caution">
    <text evidence="3">The sequence shown here is derived from an EMBL/GenBank/DDBJ whole genome shotgun (WGS) entry which is preliminary data.</text>
</comment>
<name>A0A1Y2GJ20_9FUNG</name>
<feature type="region of interest" description="Disordered" evidence="1">
    <location>
        <begin position="427"/>
        <end position="486"/>
    </location>
</feature>
<feature type="compositionally biased region" description="Low complexity" evidence="1">
    <location>
        <begin position="629"/>
        <end position="649"/>
    </location>
</feature>
<reference evidence="3 4" key="1">
    <citation type="submission" date="2016-07" db="EMBL/GenBank/DDBJ databases">
        <title>Pervasive Adenine N6-methylation of Active Genes in Fungi.</title>
        <authorList>
            <consortium name="DOE Joint Genome Institute"/>
            <person name="Mondo S.J."/>
            <person name="Dannebaum R.O."/>
            <person name="Kuo R.C."/>
            <person name="Labutti K."/>
            <person name="Haridas S."/>
            <person name="Kuo A."/>
            <person name="Salamov A."/>
            <person name="Ahrendt S.R."/>
            <person name="Lipzen A."/>
            <person name="Sullivan W."/>
            <person name="Andreopoulos W.B."/>
            <person name="Clum A."/>
            <person name="Lindquist E."/>
            <person name="Daum C."/>
            <person name="Ramamoorthy G.K."/>
            <person name="Gryganskyi A."/>
            <person name="Culley D."/>
            <person name="Magnuson J.K."/>
            <person name="James T.Y."/>
            <person name="O'Malley M.A."/>
            <person name="Stajich J.E."/>
            <person name="Spatafora J.W."/>
            <person name="Visel A."/>
            <person name="Grigoriev I.V."/>
        </authorList>
    </citation>
    <scope>NUCLEOTIDE SEQUENCE [LARGE SCALE GENOMIC DNA]</scope>
    <source>
        <strain evidence="3 4">NRRL 3116</strain>
    </source>
</reference>
<proteinExistence type="predicted"/>
<dbReference type="Gene3D" id="2.120.10.80">
    <property type="entry name" value="Kelch-type beta propeller"/>
    <property type="match status" value="1"/>
</dbReference>
<dbReference type="AlphaFoldDB" id="A0A1Y2GJ20"/>
<feature type="compositionally biased region" description="Polar residues" evidence="1">
    <location>
        <begin position="693"/>
        <end position="719"/>
    </location>
</feature>
<dbReference type="CDD" id="cd12087">
    <property type="entry name" value="TM_EGFR-like"/>
    <property type="match status" value="1"/>
</dbReference>
<feature type="region of interest" description="Disordered" evidence="1">
    <location>
        <begin position="629"/>
        <end position="653"/>
    </location>
</feature>
<accession>A0A1Y2GJ20</accession>
<feature type="region of interest" description="Disordered" evidence="1">
    <location>
        <begin position="675"/>
        <end position="735"/>
    </location>
</feature>
<feature type="transmembrane region" description="Helical" evidence="2">
    <location>
        <begin position="378"/>
        <end position="401"/>
    </location>
</feature>